<keyword evidence="3" id="KW-1161">Viral attachment to host cell</keyword>
<evidence type="ECO:0000256" key="1">
    <source>
        <dbReference type="ARBA" id="ARBA00004328"/>
    </source>
</evidence>
<sequence>MVYTYPRTVSSHQRVPYDWSYEYVNGGTFPAACNSPVRGVSSGSISYDDVVILGKSPDNWRQLIALGMNATSVLSGTRHTRGRGGTGGVYSYDFDRPGQTGASKCVHGSASGNLAFPCTGWPAALSSSPSSVADALAREKLLGKYLNIRKTWRGGNFLAEFAETVHQVRHPIESLFGSTLRFAKRVKGIRHLRGKHYAGSLGNLWIGWSFGWKPLFDDISDFNKAITKLSEGTDHDTLPITATGKDDDLLLASTVGIAASPNPINSYCKFDRFYSTSKRVKYYGALLARPESFSTVADTFGISPGDIVPAIWEAIPWSFFIDYFANVQQVLDSYQYAAGGLAWLNRGVRNSSSQTSSGWYTDIAAIPSSQRPSVVAGVGGSEKTTTVVQRSIVGQLPYPPFRFKIPNVFGAKGLNIAGLTAQIAASRP</sequence>
<evidence type="ECO:0000256" key="5">
    <source>
        <dbReference type="ARBA" id="ARBA00023104"/>
    </source>
</evidence>
<reference evidence="8" key="1">
    <citation type="submission" date="2019-05" db="EMBL/GenBank/DDBJ databases">
        <title>Metatranscriptomic reconstruction reveals RNA viruses with the potential to shape carbon cycling in soil.</title>
        <authorList>
            <person name="Starr E.P."/>
            <person name="Nuccio E."/>
            <person name="Pett-Ridge J."/>
            <person name="Banfield J.F."/>
            <person name="Firestone M.K."/>
        </authorList>
    </citation>
    <scope>NUCLEOTIDE SEQUENCE</scope>
    <source>
        <strain evidence="8">H4_Rhizo_43_scaffold_398</strain>
    </source>
</reference>
<dbReference type="GO" id="GO:0039666">
    <property type="term" value="P:virion attachment to host cell pilus"/>
    <property type="evidence" value="ECO:0007669"/>
    <property type="project" value="UniProtKB-KW"/>
</dbReference>
<keyword evidence="4" id="KW-0946">Virion</keyword>
<proteinExistence type="inferred from homology"/>
<evidence type="ECO:0000313" key="8">
    <source>
        <dbReference type="EMBL" id="QDH89328.1"/>
    </source>
</evidence>
<protein>
    <recommendedName>
        <fullName evidence="9">Maturation</fullName>
    </recommendedName>
</protein>
<dbReference type="EMBL" id="MN034761">
    <property type="protein sequence ID" value="QDH89328.1"/>
    <property type="molecule type" value="Genomic_RNA"/>
</dbReference>
<evidence type="ECO:0000256" key="4">
    <source>
        <dbReference type="ARBA" id="ARBA00022844"/>
    </source>
</evidence>
<name>A0A514D6S2_9VIRU</name>
<comment type="similarity">
    <text evidence="7">Belongs to the Leviviricetes maturation protein family.</text>
</comment>
<evidence type="ECO:0000256" key="2">
    <source>
        <dbReference type="ARBA" id="ARBA00022581"/>
    </source>
</evidence>
<comment type="subcellular location">
    <subcellularLocation>
        <location evidence="1">Virion</location>
    </subcellularLocation>
</comment>
<keyword evidence="5" id="KW-1175">Viral attachment to host cell pilus</keyword>
<organism evidence="8">
    <name type="scientific">Leviviridae sp</name>
    <dbReference type="NCBI Taxonomy" id="2027243"/>
    <lineage>
        <taxon>Viruses</taxon>
        <taxon>Riboviria</taxon>
        <taxon>Orthornavirae</taxon>
        <taxon>Lenarviricota</taxon>
        <taxon>Leviviricetes</taxon>
        <taxon>Norzivirales</taxon>
        <taxon>Fiersviridae</taxon>
    </lineage>
</organism>
<keyword evidence="6" id="KW-1160">Virus entry into host cell</keyword>
<evidence type="ECO:0000256" key="3">
    <source>
        <dbReference type="ARBA" id="ARBA00022804"/>
    </source>
</evidence>
<evidence type="ECO:0008006" key="9">
    <source>
        <dbReference type="Google" id="ProtNLM"/>
    </source>
</evidence>
<accession>A0A514D6S2</accession>
<dbReference type="InterPro" id="IPR005563">
    <property type="entry name" value="A_protein"/>
</dbReference>
<gene>
    <name evidence="8" type="ORF">H4Rhizo43398_000001</name>
</gene>
<evidence type="ECO:0000256" key="6">
    <source>
        <dbReference type="ARBA" id="ARBA00023296"/>
    </source>
</evidence>
<keyword evidence="2" id="KW-0945">Host-virus interaction</keyword>
<evidence type="ECO:0000256" key="7">
    <source>
        <dbReference type="ARBA" id="ARBA00035110"/>
    </source>
</evidence>
<dbReference type="Pfam" id="PF03863">
    <property type="entry name" value="Phage_mat-A"/>
    <property type="match status" value="1"/>
</dbReference>
<dbReference type="GO" id="GO:0044423">
    <property type="term" value="C:virion component"/>
    <property type="evidence" value="ECO:0007669"/>
    <property type="project" value="UniProtKB-KW"/>
</dbReference>